<reference evidence="1" key="2">
    <citation type="submission" date="2025-05" db="UniProtKB">
        <authorList>
            <consortium name="EnsemblMetazoa"/>
        </authorList>
    </citation>
    <scope>IDENTIFICATION</scope>
    <source>
        <strain evidence="1">Foshan</strain>
    </source>
</reference>
<dbReference type="GeneID" id="134288604"/>
<proteinExistence type="predicted"/>
<keyword evidence="2" id="KW-1185">Reference proteome</keyword>
<evidence type="ECO:0000313" key="1">
    <source>
        <dbReference type="EnsemblMetazoa" id="AALFPA23_007497.P9965"/>
    </source>
</evidence>
<evidence type="ECO:0008006" key="3">
    <source>
        <dbReference type="Google" id="ProtNLM"/>
    </source>
</evidence>
<reference evidence="2" key="1">
    <citation type="journal article" date="2015" name="Proc. Natl. Acad. Sci. U.S.A.">
        <title>Genome sequence of the Asian Tiger mosquito, Aedes albopictus, reveals insights into its biology, genetics, and evolution.</title>
        <authorList>
            <person name="Chen X.G."/>
            <person name="Jiang X."/>
            <person name="Gu J."/>
            <person name="Xu M."/>
            <person name="Wu Y."/>
            <person name="Deng Y."/>
            <person name="Zhang C."/>
            <person name="Bonizzoni M."/>
            <person name="Dermauw W."/>
            <person name="Vontas J."/>
            <person name="Armbruster P."/>
            <person name="Huang X."/>
            <person name="Yang Y."/>
            <person name="Zhang H."/>
            <person name="He W."/>
            <person name="Peng H."/>
            <person name="Liu Y."/>
            <person name="Wu K."/>
            <person name="Chen J."/>
            <person name="Lirakis M."/>
            <person name="Topalis P."/>
            <person name="Van Leeuwen T."/>
            <person name="Hall A.B."/>
            <person name="Jiang X."/>
            <person name="Thorpe C."/>
            <person name="Mueller R.L."/>
            <person name="Sun C."/>
            <person name="Waterhouse R.M."/>
            <person name="Yan G."/>
            <person name="Tu Z.J."/>
            <person name="Fang X."/>
            <person name="James A.A."/>
        </authorList>
    </citation>
    <scope>NUCLEOTIDE SEQUENCE [LARGE SCALE GENOMIC DNA]</scope>
    <source>
        <strain evidence="2">Foshan</strain>
    </source>
</reference>
<evidence type="ECO:0000313" key="2">
    <source>
        <dbReference type="Proteomes" id="UP000069940"/>
    </source>
</evidence>
<protein>
    <recommendedName>
        <fullName evidence="3">Secreted protein</fullName>
    </recommendedName>
</protein>
<dbReference type="Proteomes" id="UP000069940">
    <property type="component" value="Unassembled WGS sequence"/>
</dbReference>
<sequence length="189" mass="21894">MILINNCTNTDVVPLEKPVLDNSFDHSPACHSSTMLTLRQSLSVVILLLYVSKAFLQNPTSEKEPSSKEKPKINRLYINTLKYVNETKDVELIAGVFDAILTRLDKLDVKDAHERNIGRYDLTTLLCWTVNNDFLNDSYKRHEKKLFQLSEKFYPERDDKAKTEREIEGRKPCRESFPLTTITGRAWKD</sequence>
<dbReference type="EnsemblMetazoa" id="AALFPA23_007497.R9965">
    <property type="protein sequence ID" value="AALFPA23_007497.P9965"/>
    <property type="gene ID" value="AALFPA23_007497"/>
</dbReference>
<accession>A0ABM1YB15</accession>
<organism evidence="1 2">
    <name type="scientific">Aedes albopictus</name>
    <name type="common">Asian tiger mosquito</name>
    <name type="synonym">Stegomyia albopicta</name>
    <dbReference type="NCBI Taxonomy" id="7160"/>
    <lineage>
        <taxon>Eukaryota</taxon>
        <taxon>Metazoa</taxon>
        <taxon>Ecdysozoa</taxon>
        <taxon>Arthropoda</taxon>
        <taxon>Hexapoda</taxon>
        <taxon>Insecta</taxon>
        <taxon>Pterygota</taxon>
        <taxon>Neoptera</taxon>
        <taxon>Endopterygota</taxon>
        <taxon>Diptera</taxon>
        <taxon>Nematocera</taxon>
        <taxon>Culicoidea</taxon>
        <taxon>Culicidae</taxon>
        <taxon>Culicinae</taxon>
        <taxon>Aedini</taxon>
        <taxon>Aedes</taxon>
        <taxon>Stegomyia</taxon>
    </lineage>
</organism>
<dbReference type="RefSeq" id="XP_062709920.1">
    <property type="nucleotide sequence ID" value="XM_062853936.1"/>
</dbReference>
<name>A0ABM1YB15_AEDAL</name>